<sequence>MTSGQPFRTVRQEAPQRQANGHSVDALIAANVHRLAQDLHRELDNDSLVLVHPAMERIRNNIASDSTWHAAASALATTMKRSMST</sequence>
<name>A0A840Y944_9SPHN</name>
<comment type="caution">
    <text evidence="2">The sequence shown here is derived from an EMBL/GenBank/DDBJ whole genome shotgun (WGS) entry which is preliminary data.</text>
</comment>
<feature type="region of interest" description="Disordered" evidence="1">
    <location>
        <begin position="1"/>
        <end position="21"/>
    </location>
</feature>
<dbReference type="AlphaFoldDB" id="A0A840Y944"/>
<dbReference type="RefSeq" id="WP_184083992.1">
    <property type="nucleotide sequence ID" value="NZ_JACIJF010000001.1"/>
</dbReference>
<dbReference type="EMBL" id="JACIJF010000001">
    <property type="protein sequence ID" value="MBB5709364.1"/>
    <property type="molecule type" value="Genomic_DNA"/>
</dbReference>
<proteinExistence type="predicted"/>
<gene>
    <name evidence="2" type="ORF">FHT02_000570</name>
</gene>
<accession>A0A840Y944</accession>
<evidence type="ECO:0000256" key="1">
    <source>
        <dbReference type="SAM" id="MobiDB-lite"/>
    </source>
</evidence>
<dbReference type="Proteomes" id="UP000527143">
    <property type="component" value="Unassembled WGS sequence"/>
</dbReference>
<protein>
    <submittedName>
        <fullName evidence="2">Uncharacterized protein</fullName>
    </submittedName>
</protein>
<keyword evidence="3" id="KW-1185">Reference proteome</keyword>
<organism evidence="2 3">
    <name type="scientific">Sphingomonas xinjiangensis</name>
    <dbReference type="NCBI Taxonomy" id="643568"/>
    <lineage>
        <taxon>Bacteria</taxon>
        <taxon>Pseudomonadati</taxon>
        <taxon>Pseudomonadota</taxon>
        <taxon>Alphaproteobacteria</taxon>
        <taxon>Sphingomonadales</taxon>
        <taxon>Sphingomonadaceae</taxon>
        <taxon>Sphingomonas</taxon>
    </lineage>
</organism>
<evidence type="ECO:0000313" key="2">
    <source>
        <dbReference type="EMBL" id="MBB5709364.1"/>
    </source>
</evidence>
<evidence type="ECO:0000313" key="3">
    <source>
        <dbReference type="Proteomes" id="UP000527143"/>
    </source>
</evidence>
<reference evidence="2 3" key="1">
    <citation type="submission" date="2020-08" db="EMBL/GenBank/DDBJ databases">
        <title>Genomic Encyclopedia of Type Strains, Phase IV (KMG-IV): sequencing the most valuable type-strain genomes for metagenomic binning, comparative biology and taxonomic classification.</title>
        <authorList>
            <person name="Goeker M."/>
        </authorList>
    </citation>
    <scope>NUCLEOTIDE SEQUENCE [LARGE SCALE GENOMIC DNA]</scope>
    <source>
        <strain evidence="2 3">DSM 26736</strain>
    </source>
</reference>